<keyword evidence="8" id="KW-0010">Activator</keyword>
<evidence type="ECO:0000256" key="7">
    <source>
        <dbReference type="ARBA" id="ARBA00023136"/>
    </source>
</evidence>
<keyword evidence="3 11" id="KW-0812">Transmembrane</keyword>
<evidence type="ECO:0000256" key="10">
    <source>
        <dbReference type="ARBA" id="ARBA00023242"/>
    </source>
</evidence>
<keyword evidence="14" id="KW-1185">Reference proteome</keyword>
<feature type="domain" description="NAC" evidence="12">
    <location>
        <begin position="16"/>
        <end position="166"/>
    </location>
</feature>
<dbReference type="PANTHER" id="PTHR31744:SF216">
    <property type="entry name" value="NAC TRANSCRIPTION FACTOR"/>
    <property type="match status" value="1"/>
</dbReference>
<dbReference type="GO" id="GO:0006355">
    <property type="term" value="P:regulation of DNA-templated transcription"/>
    <property type="evidence" value="ECO:0007669"/>
    <property type="project" value="UniProtKB-ARBA"/>
</dbReference>
<evidence type="ECO:0000256" key="8">
    <source>
        <dbReference type="ARBA" id="ARBA00023159"/>
    </source>
</evidence>
<gene>
    <name evidence="13" type="ORF">ILEXP_LOCUS43910</name>
</gene>
<keyword evidence="9" id="KW-0804">Transcription</keyword>
<evidence type="ECO:0000313" key="14">
    <source>
        <dbReference type="Proteomes" id="UP001642360"/>
    </source>
</evidence>
<dbReference type="PROSITE" id="PS51005">
    <property type="entry name" value="NAC"/>
    <property type="match status" value="1"/>
</dbReference>
<dbReference type="PANTHER" id="PTHR31744">
    <property type="entry name" value="PROTEIN CUP-SHAPED COTYLEDON 2-RELATED"/>
    <property type="match status" value="1"/>
</dbReference>
<dbReference type="FunFam" id="2.170.150.80:FF:000002">
    <property type="entry name" value="Nac domain-containing protein 86"/>
    <property type="match status" value="1"/>
</dbReference>
<keyword evidence="4 11" id="KW-1133">Transmembrane helix</keyword>
<comment type="caution">
    <text evidence="13">The sequence shown here is derived from an EMBL/GenBank/DDBJ whole genome shotgun (WGS) entry which is preliminary data.</text>
</comment>
<dbReference type="GO" id="GO:0000976">
    <property type="term" value="F:transcription cis-regulatory region binding"/>
    <property type="evidence" value="ECO:0007669"/>
    <property type="project" value="UniProtKB-ARBA"/>
</dbReference>
<dbReference type="GO" id="GO:0005634">
    <property type="term" value="C:nucleus"/>
    <property type="evidence" value="ECO:0007669"/>
    <property type="project" value="UniProtKB-SubCell"/>
</dbReference>
<keyword evidence="10" id="KW-0539">Nucleus</keyword>
<reference evidence="13 14" key="1">
    <citation type="submission" date="2024-02" db="EMBL/GenBank/DDBJ databases">
        <authorList>
            <person name="Vignale AGUSTIN F."/>
            <person name="Sosa J E."/>
            <person name="Modenutti C."/>
        </authorList>
    </citation>
    <scope>NUCLEOTIDE SEQUENCE [LARGE SCALE GENOMIC DNA]</scope>
</reference>
<accession>A0ABC8TXG1</accession>
<dbReference type="EMBL" id="CAUOFW020006292">
    <property type="protein sequence ID" value="CAK9174182.1"/>
    <property type="molecule type" value="Genomic_DNA"/>
</dbReference>
<organism evidence="13 14">
    <name type="scientific">Ilex paraguariensis</name>
    <name type="common">yerba mate</name>
    <dbReference type="NCBI Taxonomy" id="185542"/>
    <lineage>
        <taxon>Eukaryota</taxon>
        <taxon>Viridiplantae</taxon>
        <taxon>Streptophyta</taxon>
        <taxon>Embryophyta</taxon>
        <taxon>Tracheophyta</taxon>
        <taxon>Spermatophyta</taxon>
        <taxon>Magnoliopsida</taxon>
        <taxon>eudicotyledons</taxon>
        <taxon>Gunneridae</taxon>
        <taxon>Pentapetalae</taxon>
        <taxon>asterids</taxon>
        <taxon>campanulids</taxon>
        <taxon>Aquifoliales</taxon>
        <taxon>Aquifoliaceae</taxon>
        <taxon>Ilex</taxon>
    </lineage>
</organism>
<dbReference type="Gene3D" id="2.170.150.80">
    <property type="entry name" value="NAC domain"/>
    <property type="match status" value="1"/>
</dbReference>
<protein>
    <recommendedName>
        <fullName evidence="12">NAC domain-containing protein</fullName>
    </recommendedName>
</protein>
<evidence type="ECO:0000259" key="12">
    <source>
        <dbReference type="PROSITE" id="PS51005"/>
    </source>
</evidence>
<dbReference type="Proteomes" id="UP001642360">
    <property type="component" value="Unassembled WGS sequence"/>
</dbReference>
<evidence type="ECO:0000256" key="2">
    <source>
        <dbReference type="ARBA" id="ARBA00004167"/>
    </source>
</evidence>
<feature type="transmembrane region" description="Helical" evidence="11">
    <location>
        <begin position="545"/>
        <end position="564"/>
    </location>
</feature>
<dbReference type="Pfam" id="PF02365">
    <property type="entry name" value="NAM"/>
    <property type="match status" value="1"/>
</dbReference>
<dbReference type="AlphaFoldDB" id="A0ABC8TXG1"/>
<dbReference type="GO" id="GO:0016020">
    <property type="term" value="C:membrane"/>
    <property type="evidence" value="ECO:0007669"/>
    <property type="project" value="UniProtKB-SubCell"/>
</dbReference>
<evidence type="ECO:0000256" key="3">
    <source>
        <dbReference type="ARBA" id="ARBA00022692"/>
    </source>
</evidence>
<proteinExistence type="predicted"/>
<evidence type="ECO:0000256" key="4">
    <source>
        <dbReference type="ARBA" id="ARBA00022989"/>
    </source>
</evidence>
<keyword evidence="6" id="KW-0238">DNA-binding</keyword>
<sequence length="577" mass="64794">MTIPESFSCFLDGNFFPPGFRFHPTDEELVLYHLKKKICRRRLKLDIITEIDVYKWEPEDLPGQSKFKSGDRQWFFFSPRDRKYPNGARSNRATRYGYWKATGKDRSITSNSRPVGVKKTLVFYKGRAPNGERTDWVMHEYTIDEEELKRCQSAQDYYALYKVYKKSGAGPKNGEQYGAHFKEENWPDDEENTVKGLDGVAAIDNSIANVQQQPPLGGPEEFMNRFVDEPVLVPPLTVNYDYGLQQLVGEKEDQSTLVDQCSREVNLTDQSVVLPPDSQQNNLQANLDLIQSATFQSYEAPEVTSVPVIHAQEPCLAEEDFLEDFLEMDDLMGPEPTVQNVNNPLENLQFDYFDGLSAFDLYHDAAMFLHEMGVGDPVQISQPFLNNLENGTVNLVSDLHLSNIQNDGVNYQLQPQSHVANHINGELWAQDQRCSVLTPAEANQLTVPPPISGVVCDGNFANQPTGANHNQSSKHDDGADSWTSALWAFVESIPTTPASASECALVNRTFDRMSSFGRLRLSVRNTNVDAGNSTSTAVRSGRFKSGFLCFSILGVVCAILWVLIGTSIRILERYIPS</sequence>
<dbReference type="InterPro" id="IPR003441">
    <property type="entry name" value="NAC-dom"/>
</dbReference>
<evidence type="ECO:0000256" key="5">
    <source>
        <dbReference type="ARBA" id="ARBA00023015"/>
    </source>
</evidence>
<comment type="subcellular location">
    <subcellularLocation>
        <location evidence="2">Membrane</location>
        <topology evidence="2">Single-pass membrane protein</topology>
    </subcellularLocation>
    <subcellularLocation>
        <location evidence="1">Nucleus</location>
    </subcellularLocation>
</comment>
<dbReference type="SUPFAM" id="SSF101941">
    <property type="entry name" value="NAC domain"/>
    <property type="match status" value="1"/>
</dbReference>
<keyword evidence="7 11" id="KW-0472">Membrane</keyword>
<evidence type="ECO:0000256" key="9">
    <source>
        <dbReference type="ARBA" id="ARBA00023163"/>
    </source>
</evidence>
<evidence type="ECO:0000313" key="13">
    <source>
        <dbReference type="EMBL" id="CAK9174182.1"/>
    </source>
</evidence>
<dbReference type="InterPro" id="IPR036093">
    <property type="entry name" value="NAC_dom_sf"/>
</dbReference>
<evidence type="ECO:0000256" key="11">
    <source>
        <dbReference type="SAM" id="Phobius"/>
    </source>
</evidence>
<keyword evidence="5" id="KW-0805">Transcription regulation</keyword>
<evidence type="ECO:0000256" key="1">
    <source>
        <dbReference type="ARBA" id="ARBA00004123"/>
    </source>
</evidence>
<name>A0ABC8TXG1_9AQUA</name>
<evidence type="ECO:0000256" key="6">
    <source>
        <dbReference type="ARBA" id="ARBA00023125"/>
    </source>
</evidence>